<keyword evidence="8 9" id="KW-0472">Membrane</keyword>
<name>A0ABX3SN90_MYCMA</name>
<reference evidence="10 11" key="1">
    <citation type="submission" date="2017-02" db="EMBL/GenBank/DDBJ databases">
        <title>The new phylogeny of genus Mycobacterium.</title>
        <authorList>
            <person name="Tortoli E."/>
            <person name="Trovato A."/>
            <person name="Cirillo D.M."/>
        </authorList>
    </citation>
    <scope>NUCLEOTIDE SEQUENCE [LARGE SCALE GENOMIC DNA]</scope>
    <source>
        <strain evidence="10 11">IP1130001</strain>
    </source>
</reference>
<feature type="transmembrane region" description="Helical" evidence="9">
    <location>
        <begin position="379"/>
        <end position="398"/>
    </location>
</feature>
<evidence type="ECO:0000256" key="1">
    <source>
        <dbReference type="ARBA" id="ARBA00022448"/>
    </source>
</evidence>
<comment type="subcellular location">
    <subcellularLocation>
        <location evidence="9">Cell membrane</location>
        <topology evidence="9">Multi-pass membrane protein</topology>
    </subcellularLocation>
</comment>
<evidence type="ECO:0000256" key="5">
    <source>
        <dbReference type="ARBA" id="ARBA00022958"/>
    </source>
</evidence>
<dbReference type="RefSeq" id="WP_071512431.1">
    <property type="nucleotide sequence ID" value="NZ_CP060015.1"/>
</dbReference>
<feature type="transmembrane region" description="Helical" evidence="9">
    <location>
        <begin position="252"/>
        <end position="271"/>
    </location>
</feature>
<evidence type="ECO:0000256" key="2">
    <source>
        <dbReference type="ARBA" id="ARBA00022475"/>
    </source>
</evidence>
<feature type="transmembrane region" description="Helical" evidence="9">
    <location>
        <begin position="526"/>
        <end position="547"/>
    </location>
</feature>
<protein>
    <recommendedName>
        <fullName evidence="9">Potassium-transporting ATPase potassium-binding subunit</fullName>
    </recommendedName>
    <alternativeName>
        <fullName evidence="9">ATP phosphohydrolase [potassium-transporting] A chain</fullName>
    </alternativeName>
    <alternativeName>
        <fullName evidence="9">Potassium-binding and translocating subunit A</fullName>
    </alternativeName>
    <alternativeName>
        <fullName evidence="9">Potassium-translocating ATPase A chain</fullName>
    </alternativeName>
</protein>
<evidence type="ECO:0000256" key="7">
    <source>
        <dbReference type="ARBA" id="ARBA00023065"/>
    </source>
</evidence>
<dbReference type="Pfam" id="PF03814">
    <property type="entry name" value="KdpA"/>
    <property type="match status" value="1"/>
</dbReference>
<dbReference type="EMBL" id="MVHV01000022">
    <property type="protein sequence ID" value="ORA79417.1"/>
    <property type="molecule type" value="Genomic_DNA"/>
</dbReference>
<comment type="caution">
    <text evidence="10">The sequence shown here is derived from an EMBL/GenBank/DDBJ whole genome shotgun (WGS) entry which is preliminary data.</text>
</comment>
<keyword evidence="2 9" id="KW-1003">Cell membrane</keyword>
<feature type="transmembrane region" description="Helical" evidence="9">
    <location>
        <begin position="419"/>
        <end position="437"/>
    </location>
</feature>
<dbReference type="NCBIfam" id="TIGR00680">
    <property type="entry name" value="kdpA"/>
    <property type="match status" value="1"/>
</dbReference>
<comment type="function">
    <text evidence="9">Part of the high-affinity ATP-driven potassium transport (or Kdp) system, which catalyzes the hydrolysis of ATP coupled with the electrogenic transport of potassium into the cytoplasm. This subunit binds the extracellular potassium ions and delivers the ions to the membrane domain of KdpB through an intramembrane tunnel.</text>
</comment>
<keyword evidence="11" id="KW-1185">Reference proteome</keyword>
<dbReference type="InterPro" id="IPR004623">
    <property type="entry name" value="KdpA"/>
</dbReference>
<keyword evidence="6 9" id="KW-1133">Transmembrane helix</keyword>
<dbReference type="PIRSF" id="PIRSF001294">
    <property type="entry name" value="K_ATPaseA"/>
    <property type="match status" value="1"/>
</dbReference>
<proteinExistence type="inferred from homology"/>
<gene>
    <name evidence="9" type="primary">kdpA</name>
    <name evidence="10" type="ORF">BST29_18935</name>
</gene>
<evidence type="ECO:0000313" key="10">
    <source>
        <dbReference type="EMBL" id="ORA79417.1"/>
    </source>
</evidence>
<keyword evidence="7 9" id="KW-0406">Ion transport</keyword>
<keyword evidence="4 9" id="KW-0812">Transmembrane</keyword>
<evidence type="ECO:0000256" key="8">
    <source>
        <dbReference type="ARBA" id="ARBA00023136"/>
    </source>
</evidence>
<dbReference type="HAMAP" id="MF_00275">
    <property type="entry name" value="KdpA"/>
    <property type="match status" value="1"/>
</dbReference>
<comment type="subunit">
    <text evidence="9">The system is composed of three essential subunits: KdpA, KdpB and KdpC.</text>
</comment>
<comment type="similarity">
    <text evidence="9">Belongs to the KdpA family.</text>
</comment>
<dbReference type="PANTHER" id="PTHR30607:SF2">
    <property type="entry name" value="POTASSIUM-TRANSPORTING ATPASE POTASSIUM-BINDING SUBUNIT"/>
    <property type="match status" value="1"/>
</dbReference>
<organism evidence="10 11">
    <name type="scientific">Mycobacterium malmoense</name>
    <dbReference type="NCBI Taxonomy" id="1780"/>
    <lineage>
        <taxon>Bacteria</taxon>
        <taxon>Bacillati</taxon>
        <taxon>Actinomycetota</taxon>
        <taxon>Actinomycetes</taxon>
        <taxon>Mycobacteriales</taxon>
        <taxon>Mycobacteriaceae</taxon>
        <taxon>Mycobacterium</taxon>
    </lineage>
</organism>
<evidence type="ECO:0000256" key="6">
    <source>
        <dbReference type="ARBA" id="ARBA00022989"/>
    </source>
</evidence>
<evidence type="ECO:0000256" key="9">
    <source>
        <dbReference type="HAMAP-Rule" id="MF_00275"/>
    </source>
</evidence>
<keyword evidence="5 9" id="KW-0630">Potassium</keyword>
<feature type="transmembrane region" description="Helical" evidence="9">
    <location>
        <begin position="139"/>
        <end position="157"/>
    </location>
</feature>
<keyword evidence="1 9" id="KW-0813">Transport</keyword>
<sequence>MSTTAAGLIFLAVLVAALVVVHVPFGDYMFRVYTSEKDLYAERVIYRLIGVDARSEQTWGAYARSVLAFSSISILFLFVFQLVQGKLPLHLHDPATQMTPGLAWNTAVSFVTNTNWQAYSGESTQGHLVQMAGLAVQNFVSAAVGMAVAVALVRGFARRRTGDLGNFWVDLVRGTLRILLPIAVISAVLLVAGGAIQNFHLHDQIVTTLNGTQQTITGGPVASQEVIKELGTNGGGFYNGNSAHPFENPTAWTNWLEIFLIAVIGFSLPRTFGRMVGSTKQGFAIAAVMATLALVSSGMAMWMQLQHHGTVPTAVSRAMEGVEQRLGVADSAVFAAATTLTSTGAVDSTHDSYTSLGGMVAMFNMQLGEVAPGGTGSGLYGMLILAVITVFVAGLMVGRTPEYLGKKINPREIKLAASYFLVTPLIVLIGTAIAMALPGERAGMLNGGPHGLSEVLYGFTSAANNNGSAFAGLSANTNWYNTALGLAMVFGRFLPIVLVLALAGSLAKQGATPQSAGTLPTHRPQFVGMVAGVTVILVALTFLPMLALGPLAEGIH</sequence>
<feature type="transmembrane region" description="Helical" evidence="9">
    <location>
        <begin position="61"/>
        <end position="83"/>
    </location>
</feature>
<dbReference type="PANTHER" id="PTHR30607">
    <property type="entry name" value="POTASSIUM-TRANSPORTING ATPASE A CHAIN"/>
    <property type="match status" value="1"/>
</dbReference>
<keyword evidence="3 9" id="KW-0633">Potassium transport</keyword>
<evidence type="ECO:0000313" key="11">
    <source>
        <dbReference type="Proteomes" id="UP000243140"/>
    </source>
</evidence>
<dbReference type="Proteomes" id="UP000243140">
    <property type="component" value="Unassembled WGS sequence"/>
</dbReference>
<feature type="transmembrane region" description="Helical" evidence="9">
    <location>
        <begin position="6"/>
        <end position="25"/>
    </location>
</feature>
<feature type="transmembrane region" description="Helical" evidence="9">
    <location>
        <begin position="178"/>
        <end position="196"/>
    </location>
</feature>
<accession>A0ABX3SN90</accession>
<feature type="transmembrane region" description="Helical" evidence="9">
    <location>
        <begin position="483"/>
        <end position="506"/>
    </location>
</feature>
<feature type="transmembrane region" description="Helical" evidence="9">
    <location>
        <begin position="283"/>
        <end position="303"/>
    </location>
</feature>
<evidence type="ECO:0000256" key="4">
    <source>
        <dbReference type="ARBA" id="ARBA00022692"/>
    </source>
</evidence>
<evidence type="ECO:0000256" key="3">
    <source>
        <dbReference type="ARBA" id="ARBA00022538"/>
    </source>
</evidence>